<dbReference type="Proteomes" id="UP000651112">
    <property type="component" value="Unassembled WGS sequence"/>
</dbReference>
<feature type="domain" description="Gfo/Idh/MocA-like oxidoreductase N-terminal" evidence="1">
    <location>
        <begin position="38"/>
        <end position="165"/>
    </location>
</feature>
<dbReference type="PANTHER" id="PTHR43818">
    <property type="entry name" value="BCDNA.GH03377"/>
    <property type="match status" value="1"/>
</dbReference>
<protein>
    <submittedName>
        <fullName evidence="2">Gfo/Idh/MocA family oxidoreductase</fullName>
    </submittedName>
</protein>
<evidence type="ECO:0000313" key="3">
    <source>
        <dbReference type="Proteomes" id="UP000651112"/>
    </source>
</evidence>
<dbReference type="EMBL" id="JACNYL010000002">
    <property type="protein sequence ID" value="MBD1421670.1"/>
    <property type="molecule type" value="Genomic_DNA"/>
</dbReference>
<dbReference type="Gene3D" id="3.40.50.720">
    <property type="entry name" value="NAD(P)-binding Rossmann-like Domain"/>
    <property type="match status" value="1"/>
</dbReference>
<reference evidence="2 3" key="1">
    <citation type="submission" date="2020-08" db="EMBL/GenBank/DDBJ databases">
        <title>Sphingobacterium sp. DN00404 isolated from aquaculture water.</title>
        <authorList>
            <person name="Zhang M."/>
        </authorList>
    </citation>
    <scope>NUCLEOTIDE SEQUENCE [LARGE SCALE GENOMIC DNA]</scope>
    <source>
        <strain evidence="2 3">KCTC 42746</strain>
    </source>
</reference>
<dbReference type="Pfam" id="PF01408">
    <property type="entry name" value="GFO_IDH_MocA"/>
    <property type="match status" value="1"/>
</dbReference>
<dbReference type="RefSeq" id="WP_190313412.1">
    <property type="nucleotide sequence ID" value="NZ_JACNYL010000002.1"/>
</dbReference>
<dbReference type="InterPro" id="IPR006311">
    <property type="entry name" value="TAT_signal"/>
</dbReference>
<dbReference type="PROSITE" id="PS51318">
    <property type="entry name" value="TAT"/>
    <property type="match status" value="1"/>
</dbReference>
<sequence length="328" mass="36219">METNRRKFIQQLGIASAGTIAFSMTSAPVFAHQKVKKMGIIGLDTSHSEMFTKDINEGSLKDRGYRVVAAYPHGSKDIPSALDMKPRIIDAVKKMGVEIVDSIDELLRQVDYILLESNDGRVHLEQAEKVIKARKPLFIDKPMAENLLNVQAIFVLADKYNVPVFSSSSLRYDKLVQEVKEGKIGKVLGADVYTPAEIEPNHIDQAWYMIHGVEMLFSVMGTGCQEVFRAFHPDFEQVVGIWEDGRIGSVRGIRKGAANIAGIAFGETGISPLGPFAGYGPLVAEILNFFDTGKVPVPAIETIEIFKFMEAAQRSSRTGEKIRLDTVS</sequence>
<dbReference type="InterPro" id="IPR000683">
    <property type="entry name" value="Gfo/Idh/MocA-like_OxRdtase_N"/>
</dbReference>
<dbReference type="InterPro" id="IPR050463">
    <property type="entry name" value="Gfo/Idh/MocA_oxidrdct_glycsds"/>
</dbReference>
<organism evidence="2 3">
    <name type="scientific">Sphingobacterium chuzhouense</name>
    <dbReference type="NCBI Taxonomy" id="1742264"/>
    <lineage>
        <taxon>Bacteria</taxon>
        <taxon>Pseudomonadati</taxon>
        <taxon>Bacteroidota</taxon>
        <taxon>Sphingobacteriia</taxon>
        <taxon>Sphingobacteriales</taxon>
        <taxon>Sphingobacteriaceae</taxon>
        <taxon>Sphingobacterium</taxon>
    </lineage>
</organism>
<proteinExistence type="predicted"/>
<accession>A0ABR7XR91</accession>
<name>A0ABR7XR91_9SPHI</name>
<evidence type="ECO:0000259" key="1">
    <source>
        <dbReference type="Pfam" id="PF01408"/>
    </source>
</evidence>
<keyword evidence="3" id="KW-1185">Reference proteome</keyword>
<dbReference type="SUPFAM" id="SSF51735">
    <property type="entry name" value="NAD(P)-binding Rossmann-fold domains"/>
    <property type="match status" value="1"/>
</dbReference>
<dbReference type="PANTHER" id="PTHR43818:SF9">
    <property type="entry name" value="HYPOTHETICAL OXIDOREDUCTASE"/>
    <property type="match status" value="1"/>
</dbReference>
<gene>
    <name evidence="2" type="ORF">H8B21_08840</name>
</gene>
<dbReference type="InterPro" id="IPR036291">
    <property type="entry name" value="NAD(P)-bd_dom_sf"/>
</dbReference>
<evidence type="ECO:0000313" key="2">
    <source>
        <dbReference type="EMBL" id="MBD1421670.1"/>
    </source>
</evidence>
<comment type="caution">
    <text evidence="2">The sequence shown here is derived from an EMBL/GenBank/DDBJ whole genome shotgun (WGS) entry which is preliminary data.</text>
</comment>